<keyword evidence="2" id="KW-1185">Reference proteome</keyword>
<proteinExistence type="predicted"/>
<evidence type="ECO:0008006" key="3">
    <source>
        <dbReference type="Google" id="ProtNLM"/>
    </source>
</evidence>
<dbReference type="Gene3D" id="3.80.10.10">
    <property type="entry name" value="Ribonuclease Inhibitor"/>
    <property type="match status" value="1"/>
</dbReference>
<organism evidence="1 2">
    <name type="scientific">Aspergillus versicolor CBS 583.65</name>
    <dbReference type="NCBI Taxonomy" id="1036611"/>
    <lineage>
        <taxon>Eukaryota</taxon>
        <taxon>Fungi</taxon>
        <taxon>Dikarya</taxon>
        <taxon>Ascomycota</taxon>
        <taxon>Pezizomycotina</taxon>
        <taxon>Eurotiomycetes</taxon>
        <taxon>Eurotiomycetidae</taxon>
        <taxon>Eurotiales</taxon>
        <taxon>Aspergillaceae</taxon>
        <taxon>Aspergillus</taxon>
        <taxon>Aspergillus subgen. Nidulantes</taxon>
    </lineage>
</organism>
<dbReference type="GeneID" id="63721634"/>
<sequence>MDENCDRASILRLPEELLNTIVQEACRKDKDERDYEPWEYWSGRRIYWGEHFRTPISLCLVCRRLNRIAMPYLYGDVVLGRGPWGRIHIESQDPTIKLMHRSYRSNPDLWKLCRSLNVGYRGYNDHGEAVDWPMGYIVNDLTAWMTETRSFRFTGLGHDSADAWRVCLQGMRNFQHLEELSLGGRGNDIDVVRLFGVLNEMGCAKLRTLELSGVSFLDNEAGNKRPKLEPGTASLTTLRLYCFLVTPQILEDLMRWTPKLERFRLDFTYPDHFGALGVYPWSLATLQPILSIHCKSLRSIRISHLERQGLQGFDMRQFERLEELSLTACTMFGHIDPPPIDGGDIAQLLAPSLRRFRFDLTYEDQQVCEALDYFGYTQENWLRCFAHMAVQAKCPLGEIRIQFFPEGFRGDSCKQCVYPWDRMDALGRELEPEGIQVHYNPPSTSREEWLEQLQMSHDWDDDRLCVTCTGECEDSPDTFSYLNCNN</sequence>
<dbReference type="AlphaFoldDB" id="A0A1L9PBG8"/>
<dbReference type="Proteomes" id="UP000184073">
    <property type="component" value="Unassembled WGS sequence"/>
</dbReference>
<dbReference type="VEuPathDB" id="FungiDB:ASPVEDRAFT_123814"/>
<gene>
    <name evidence="1" type="ORF">ASPVEDRAFT_123814</name>
</gene>
<accession>A0A1L9PBG8</accession>
<dbReference type="SUPFAM" id="SSF52047">
    <property type="entry name" value="RNI-like"/>
    <property type="match status" value="1"/>
</dbReference>
<dbReference type="EMBL" id="KV878126">
    <property type="protein sequence ID" value="OJI98867.1"/>
    <property type="molecule type" value="Genomic_DNA"/>
</dbReference>
<dbReference type="InterPro" id="IPR032675">
    <property type="entry name" value="LRR_dom_sf"/>
</dbReference>
<evidence type="ECO:0000313" key="2">
    <source>
        <dbReference type="Proteomes" id="UP000184073"/>
    </source>
</evidence>
<reference evidence="2" key="1">
    <citation type="journal article" date="2017" name="Genome Biol.">
        <title>Comparative genomics reveals high biological diversity and specific adaptations in the industrially and medically important fungal genus Aspergillus.</title>
        <authorList>
            <person name="de Vries R.P."/>
            <person name="Riley R."/>
            <person name="Wiebenga A."/>
            <person name="Aguilar-Osorio G."/>
            <person name="Amillis S."/>
            <person name="Uchima C.A."/>
            <person name="Anderluh G."/>
            <person name="Asadollahi M."/>
            <person name="Askin M."/>
            <person name="Barry K."/>
            <person name="Battaglia E."/>
            <person name="Bayram O."/>
            <person name="Benocci T."/>
            <person name="Braus-Stromeyer S.A."/>
            <person name="Caldana C."/>
            <person name="Canovas D."/>
            <person name="Cerqueira G.C."/>
            <person name="Chen F."/>
            <person name="Chen W."/>
            <person name="Choi C."/>
            <person name="Clum A."/>
            <person name="Dos Santos R.A."/>
            <person name="Damasio A.R."/>
            <person name="Diallinas G."/>
            <person name="Emri T."/>
            <person name="Fekete E."/>
            <person name="Flipphi M."/>
            <person name="Freyberg S."/>
            <person name="Gallo A."/>
            <person name="Gournas C."/>
            <person name="Habgood R."/>
            <person name="Hainaut M."/>
            <person name="Harispe M.L."/>
            <person name="Henrissat B."/>
            <person name="Hilden K.S."/>
            <person name="Hope R."/>
            <person name="Hossain A."/>
            <person name="Karabika E."/>
            <person name="Karaffa L."/>
            <person name="Karanyi Z."/>
            <person name="Krasevec N."/>
            <person name="Kuo A."/>
            <person name="Kusch H."/>
            <person name="LaButti K."/>
            <person name="Lagendijk E.L."/>
            <person name="Lapidus A."/>
            <person name="Levasseur A."/>
            <person name="Lindquist E."/>
            <person name="Lipzen A."/>
            <person name="Logrieco A.F."/>
            <person name="MacCabe A."/>
            <person name="Maekelae M.R."/>
            <person name="Malavazi I."/>
            <person name="Melin P."/>
            <person name="Meyer V."/>
            <person name="Mielnichuk N."/>
            <person name="Miskei M."/>
            <person name="Molnar A.P."/>
            <person name="Mule G."/>
            <person name="Ngan C.Y."/>
            <person name="Orejas M."/>
            <person name="Orosz E."/>
            <person name="Ouedraogo J.P."/>
            <person name="Overkamp K.M."/>
            <person name="Park H.-S."/>
            <person name="Perrone G."/>
            <person name="Piumi F."/>
            <person name="Punt P.J."/>
            <person name="Ram A.F."/>
            <person name="Ramon A."/>
            <person name="Rauscher S."/>
            <person name="Record E."/>
            <person name="Riano-Pachon D.M."/>
            <person name="Robert V."/>
            <person name="Roehrig J."/>
            <person name="Ruller R."/>
            <person name="Salamov A."/>
            <person name="Salih N.S."/>
            <person name="Samson R.A."/>
            <person name="Sandor E."/>
            <person name="Sanguinetti M."/>
            <person name="Schuetze T."/>
            <person name="Sepcic K."/>
            <person name="Shelest E."/>
            <person name="Sherlock G."/>
            <person name="Sophianopoulou V."/>
            <person name="Squina F.M."/>
            <person name="Sun H."/>
            <person name="Susca A."/>
            <person name="Todd R.B."/>
            <person name="Tsang A."/>
            <person name="Unkles S.E."/>
            <person name="van de Wiele N."/>
            <person name="van Rossen-Uffink D."/>
            <person name="Oliveira J.V."/>
            <person name="Vesth T.C."/>
            <person name="Visser J."/>
            <person name="Yu J.-H."/>
            <person name="Zhou M."/>
            <person name="Andersen M.R."/>
            <person name="Archer D.B."/>
            <person name="Baker S.E."/>
            <person name="Benoit I."/>
            <person name="Brakhage A.A."/>
            <person name="Braus G.H."/>
            <person name="Fischer R."/>
            <person name="Frisvad J.C."/>
            <person name="Goldman G.H."/>
            <person name="Houbraken J."/>
            <person name="Oakley B."/>
            <person name="Pocsi I."/>
            <person name="Scazzocchio C."/>
            <person name="Seiboth B."/>
            <person name="vanKuyk P.A."/>
            <person name="Wortman J."/>
            <person name="Dyer P.S."/>
            <person name="Grigoriev I.V."/>
        </authorList>
    </citation>
    <scope>NUCLEOTIDE SEQUENCE [LARGE SCALE GENOMIC DNA]</scope>
    <source>
        <strain evidence="2">CBS 583.65</strain>
    </source>
</reference>
<name>A0A1L9PBG8_ASPVE</name>
<dbReference type="RefSeq" id="XP_040664630.1">
    <property type="nucleotide sequence ID" value="XM_040806123.1"/>
</dbReference>
<evidence type="ECO:0000313" key="1">
    <source>
        <dbReference type="EMBL" id="OJI98867.1"/>
    </source>
</evidence>
<dbReference type="OrthoDB" id="5139510at2759"/>
<protein>
    <recommendedName>
        <fullName evidence="3">F-box domain-containing protein</fullName>
    </recommendedName>
</protein>